<dbReference type="RefSeq" id="WP_048096295.1">
    <property type="nucleotide sequence ID" value="NZ_CP006577.1"/>
</dbReference>
<name>A0A075WHE9_ARCFL</name>
<accession>A0A075WHE9</accession>
<sequence length="244" mass="29197">MARLPTLRIDIPESRIIEIILEEEMSRAEAFEFCRALKRGDYSPTTFARMLWKHKIRFGKPGRKSKIERLPSAILERIKQLRREGWGYRYIARRITNEYGEDGWYLSKTVVVKILKHDIDELIKRAEERELRDLEEIASVVREINEFYNLAKKKWHSSVSSETTLEGHVVAEGIWEYDRWHEQAEREVIERLKKKPAKLLARVYMKSQQNELIWRALIEKVTGRQPRIRDPFGRPYVFLVKFVK</sequence>
<evidence type="ECO:0000313" key="1">
    <source>
        <dbReference type="EMBL" id="AIG99222.1"/>
    </source>
</evidence>
<dbReference type="EMBL" id="CP006577">
    <property type="protein sequence ID" value="AIG99222.1"/>
    <property type="molecule type" value="Genomic_DNA"/>
</dbReference>
<reference evidence="1 2" key="1">
    <citation type="submission" date="2013-07" db="EMBL/GenBank/DDBJ databases">
        <title>Genome of Archaeoglobus fulgidus.</title>
        <authorList>
            <person name="Fiebig A."/>
            <person name="Birkeland N.-K."/>
        </authorList>
    </citation>
    <scope>NUCLEOTIDE SEQUENCE [LARGE SCALE GENOMIC DNA]</scope>
    <source>
        <strain evidence="1 2">DSM 8774</strain>
    </source>
</reference>
<proteinExistence type="predicted"/>
<dbReference type="AlphaFoldDB" id="A0A075WHE9"/>
<dbReference type="HOGENOM" id="CLU_1136011_0_0_2"/>
<organism evidence="1 2">
    <name type="scientific">Archaeoglobus fulgidus DSM 8774</name>
    <dbReference type="NCBI Taxonomy" id="1344584"/>
    <lineage>
        <taxon>Archaea</taxon>
        <taxon>Methanobacteriati</taxon>
        <taxon>Methanobacteriota</taxon>
        <taxon>Archaeoglobi</taxon>
        <taxon>Archaeoglobales</taxon>
        <taxon>Archaeoglobaceae</taxon>
        <taxon>Archaeoglobus</taxon>
    </lineage>
</organism>
<gene>
    <name evidence="1" type="ORF">AFULGI_00025070</name>
</gene>
<evidence type="ECO:0000313" key="2">
    <source>
        <dbReference type="Proteomes" id="UP000028501"/>
    </source>
</evidence>
<dbReference type="Proteomes" id="UP000028501">
    <property type="component" value="Chromosome"/>
</dbReference>
<dbReference type="GeneID" id="24795979"/>
<protein>
    <submittedName>
        <fullName evidence="1">Uncharacterized protein</fullName>
    </submittedName>
</protein>
<dbReference type="KEGG" id="afg:AFULGI_00025070"/>